<dbReference type="EMBL" id="QFQI01000001">
    <property type="protein sequence ID" value="PZQ62676.1"/>
    <property type="molecule type" value="Genomic_DNA"/>
</dbReference>
<accession>A0A2W5PAQ6</accession>
<reference evidence="2 3" key="1">
    <citation type="submission" date="2017-08" db="EMBL/GenBank/DDBJ databases">
        <title>Infants hospitalized years apart are colonized by the same room-sourced microbial strains.</title>
        <authorList>
            <person name="Brooks B."/>
            <person name="Olm M.R."/>
            <person name="Firek B.A."/>
            <person name="Baker R."/>
            <person name="Thomas B.C."/>
            <person name="Morowitz M.J."/>
            <person name="Banfield J.F."/>
        </authorList>
    </citation>
    <scope>NUCLEOTIDE SEQUENCE [LARGE SCALE GENOMIC DNA]</scope>
    <source>
        <strain evidence="2">S2_005_001_R1_22</strain>
    </source>
</reference>
<name>A0A2W5PAQ6_9SPHN</name>
<gene>
    <name evidence="2" type="ORF">DI544_00150</name>
</gene>
<keyword evidence="1" id="KW-0812">Transmembrane</keyword>
<organism evidence="2 3">
    <name type="scientific">Sphingomonas taxi</name>
    <dbReference type="NCBI Taxonomy" id="1549858"/>
    <lineage>
        <taxon>Bacteria</taxon>
        <taxon>Pseudomonadati</taxon>
        <taxon>Pseudomonadota</taxon>
        <taxon>Alphaproteobacteria</taxon>
        <taxon>Sphingomonadales</taxon>
        <taxon>Sphingomonadaceae</taxon>
        <taxon>Sphingomonas</taxon>
    </lineage>
</organism>
<feature type="transmembrane region" description="Helical" evidence="1">
    <location>
        <begin position="265"/>
        <end position="283"/>
    </location>
</feature>
<feature type="transmembrane region" description="Helical" evidence="1">
    <location>
        <begin position="295"/>
        <end position="312"/>
    </location>
</feature>
<feature type="transmembrane region" description="Helical" evidence="1">
    <location>
        <begin position="346"/>
        <end position="364"/>
    </location>
</feature>
<keyword evidence="1" id="KW-0472">Membrane</keyword>
<evidence type="ECO:0000313" key="3">
    <source>
        <dbReference type="Proteomes" id="UP000249229"/>
    </source>
</evidence>
<protein>
    <submittedName>
        <fullName evidence="2">Uncharacterized protein</fullName>
    </submittedName>
</protein>
<feature type="transmembrane region" description="Helical" evidence="1">
    <location>
        <begin position="318"/>
        <end position="334"/>
    </location>
</feature>
<feature type="transmembrane region" description="Helical" evidence="1">
    <location>
        <begin position="370"/>
        <end position="389"/>
    </location>
</feature>
<comment type="caution">
    <text evidence="2">The sequence shown here is derived from an EMBL/GenBank/DDBJ whole genome shotgun (WGS) entry which is preliminary data.</text>
</comment>
<sequence length="392" mass="40026">MLAGLLFATHEAEDRSGMLAATLPFAAATLIEYQARLLLACDAAQIVVVVSRLTPELIGALARIGRRGVAVDTVRSAADALAKLHPLARVVMVADGLVTTEGVVSTLAGEPGDALLVVPGGEASPLFERVGGGAAWAGVAKIAASRVADAARLPDDYDVQSTLLHAAEQAGARHVMLRLDGRDLGHGIERRAAALEERGRAVLSASMAVRPSWFERLVLRPLARLAIPQIARRGIGTEACSAGAGVAMVAGLVTIGAGLTGTGLAAVLAGVLAAELTGALALFRDEPALLRVNRAAILLAPALAILLLAHVVDAQAATATARLLALAALVAGGVGERAASATARRLWWGVAPAYLALLTPFALLGYPTTGIAAVGIYATATLVAAVERLRRT</sequence>
<dbReference type="Proteomes" id="UP000249229">
    <property type="component" value="Unassembled WGS sequence"/>
</dbReference>
<evidence type="ECO:0000313" key="2">
    <source>
        <dbReference type="EMBL" id="PZQ62676.1"/>
    </source>
</evidence>
<keyword evidence="1" id="KW-1133">Transmembrane helix</keyword>
<proteinExistence type="predicted"/>
<dbReference type="AlphaFoldDB" id="A0A2W5PAQ6"/>
<evidence type="ECO:0000256" key="1">
    <source>
        <dbReference type="SAM" id="Phobius"/>
    </source>
</evidence>